<dbReference type="Gene3D" id="1.20.1610.10">
    <property type="entry name" value="alpha-1,2-mannosidases domains"/>
    <property type="match status" value="1"/>
</dbReference>
<comment type="caution">
    <text evidence="7">The sequence shown here is derived from an EMBL/GenBank/DDBJ whole genome shotgun (WGS) entry which is preliminary data.</text>
</comment>
<sequence length="764" mass="87098">MNKKCYLFAGFFLGFLSLISYGYSQKKEQPKSPVDYVNPYMGNISHLLVPTFPTIHLPNSMLRVYPERADYTSDLLQGLPVIVTSHRGSSAFSISPVSDENANLPSIVNYSYDNEKLTPYSYSVFLDEAKVQVHFAPSRQSGLYGFTFEKDKLNRLIINTRNGKLETTKTSVSGYQLIDGGPTKVYLYLETEQLAKNTGALKNQVIDYTQQTVEGHNESLVLDFQEKQINLRYGISFISSEQAQKNLKREINTYNTDEIAKIGRDKWNEVLSKIVVEGDSENAKTVFYTSLYRIYERMINISEDGSYYSATDNQVHSDEGQPFFTDDWIWDTYRAAHPLRILVEPEMETNMIRSYIRMAQQSSDGWMPTFPEITGDTHRMNGNHAVSVIWDAYSKGLRGYDLEMAYNACKTAITQKSLLPWRKIPNTELDVFYKEKGYYPALKEGETEYIKDVNPGEKRQPVAVTLGACYDYWCLSQIARELGKQDDYPYFLEHSYNYRNLYNSETAFFHPKDKDGKFIQPFDYRFSGGQGARNYYDENNAWTYRWDVPHNPADLVQLMGSPENFTGNLDQTFREPMGRGKSAFYAQLPDQTGNVGQFTMANEPSLHIPYLYNYAGQPWKTQKRIRSLLKQWFRNDLMGVPGDEDGGGMSAFVVFSSMGFYPVTPGSSSYNIGSPLFRNTKLKLGVGVVFEIEAQNCSDENKYIQSATLNGKVWDKPWFSHDDIKNGGKLVLVMGNKANENWGAKPENVPPSAEKGGDLKSMLL</sequence>
<accession>A0A5M8NYG6</accession>
<dbReference type="InterPro" id="IPR050883">
    <property type="entry name" value="PNGase"/>
</dbReference>
<dbReference type="GO" id="GO:0005975">
    <property type="term" value="P:carbohydrate metabolic process"/>
    <property type="evidence" value="ECO:0007669"/>
    <property type="project" value="InterPro"/>
</dbReference>
<organism evidence="7 8">
    <name type="scientific">Candidatus Ordinivivax streblomastigis</name>
    <dbReference type="NCBI Taxonomy" id="2540710"/>
    <lineage>
        <taxon>Bacteria</taxon>
        <taxon>Pseudomonadati</taxon>
        <taxon>Bacteroidota</taxon>
        <taxon>Bacteroidia</taxon>
        <taxon>Bacteroidales</taxon>
        <taxon>Candidatus Ordinivivax</taxon>
    </lineage>
</organism>
<reference evidence="7 8" key="1">
    <citation type="submission" date="2019-03" db="EMBL/GenBank/DDBJ databases">
        <title>Single cell metagenomics reveals metabolic interactions within the superorganism composed of flagellate Streblomastix strix and complex community of Bacteroidetes bacteria on its surface.</title>
        <authorList>
            <person name="Treitli S.C."/>
            <person name="Kolisko M."/>
            <person name="Husnik F."/>
            <person name="Keeling P."/>
            <person name="Hampl V."/>
        </authorList>
    </citation>
    <scope>NUCLEOTIDE SEQUENCE [LARGE SCALE GENOMIC DNA]</scope>
    <source>
        <strain evidence="7">St1</strain>
    </source>
</reference>
<dbReference type="SUPFAM" id="SSF48208">
    <property type="entry name" value="Six-hairpin glycosidases"/>
    <property type="match status" value="1"/>
</dbReference>
<dbReference type="InterPro" id="IPR008928">
    <property type="entry name" value="6-hairpin_glycosidase_sf"/>
</dbReference>
<evidence type="ECO:0000256" key="4">
    <source>
        <dbReference type="SAM" id="MobiDB-lite"/>
    </source>
</evidence>
<evidence type="ECO:0000256" key="1">
    <source>
        <dbReference type="ARBA" id="ARBA00001913"/>
    </source>
</evidence>
<evidence type="ECO:0000256" key="3">
    <source>
        <dbReference type="ARBA" id="ARBA00022837"/>
    </source>
</evidence>
<name>A0A5M8NYG6_9BACT</name>
<dbReference type="InterPro" id="IPR005887">
    <property type="entry name" value="GH92_a_mannosidase_put"/>
</dbReference>
<dbReference type="Gene3D" id="2.70.98.10">
    <property type="match status" value="1"/>
</dbReference>
<dbReference type="PANTHER" id="PTHR12143:SF43">
    <property type="entry name" value="PUTATIVE-RELATED"/>
    <property type="match status" value="1"/>
</dbReference>
<dbReference type="Pfam" id="PF07971">
    <property type="entry name" value="Glyco_hydro_92"/>
    <property type="match status" value="1"/>
</dbReference>
<comment type="cofactor">
    <cofactor evidence="1">
        <name>Ca(2+)</name>
        <dbReference type="ChEBI" id="CHEBI:29108"/>
    </cofactor>
</comment>
<dbReference type="GO" id="GO:0000224">
    <property type="term" value="F:peptide-N4-(N-acetyl-beta-glucosaminyl)asparagine amidase activity"/>
    <property type="evidence" value="ECO:0007669"/>
    <property type="project" value="TreeGrafter"/>
</dbReference>
<evidence type="ECO:0008006" key="9">
    <source>
        <dbReference type="Google" id="ProtNLM"/>
    </source>
</evidence>
<dbReference type="AlphaFoldDB" id="A0A5M8NYG6"/>
<dbReference type="InterPro" id="IPR012939">
    <property type="entry name" value="Glyco_hydro_92"/>
</dbReference>
<evidence type="ECO:0000259" key="5">
    <source>
        <dbReference type="Pfam" id="PF07971"/>
    </source>
</evidence>
<dbReference type="Gene3D" id="1.20.1050.60">
    <property type="entry name" value="alpha-1,2-mannosidase"/>
    <property type="match status" value="1"/>
</dbReference>
<gene>
    <name evidence="7" type="ORF">EZS26_003199</name>
</gene>
<feature type="region of interest" description="Disordered" evidence="4">
    <location>
        <begin position="742"/>
        <end position="764"/>
    </location>
</feature>
<evidence type="ECO:0000313" key="8">
    <source>
        <dbReference type="Proteomes" id="UP000324575"/>
    </source>
</evidence>
<feature type="domain" description="Glycosyl hydrolase family 92" evidence="5">
    <location>
        <begin position="242"/>
        <end position="736"/>
    </location>
</feature>
<dbReference type="Gene3D" id="3.30.2080.10">
    <property type="entry name" value="GH92 mannosidase domain"/>
    <property type="match status" value="1"/>
</dbReference>
<dbReference type="GO" id="GO:0005829">
    <property type="term" value="C:cytosol"/>
    <property type="evidence" value="ECO:0007669"/>
    <property type="project" value="TreeGrafter"/>
</dbReference>
<dbReference type="Proteomes" id="UP000324575">
    <property type="component" value="Unassembled WGS sequence"/>
</dbReference>
<dbReference type="Pfam" id="PF17678">
    <property type="entry name" value="Glyco_hydro_92N"/>
    <property type="match status" value="1"/>
</dbReference>
<proteinExistence type="predicted"/>
<dbReference type="NCBIfam" id="TIGR01180">
    <property type="entry name" value="aman2_put"/>
    <property type="match status" value="1"/>
</dbReference>
<dbReference type="FunFam" id="3.30.2080.10:FF:000001">
    <property type="entry name" value="Alpha-1,2-mannosidase subfamily"/>
    <property type="match status" value="1"/>
</dbReference>
<comment type="subunit">
    <text evidence="2">Monomer.</text>
</comment>
<dbReference type="GO" id="GO:0030246">
    <property type="term" value="F:carbohydrate binding"/>
    <property type="evidence" value="ECO:0007669"/>
    <property type="project" value="InterPro"/>
</dbReference>
<evidence type="ECO:0000259" key="6">
    <source>
        <dbReference type="Pfam" id="PF17678"/>
    </source>
</evidence>
<feature type="domain" description="Glycosyl hydrolase family 92 N-terminal" evidence="6">
    <location>
        <begin position="36"/>
        <end position="236"/>
    </location>
</feature>
<dbReference type="InterPro" id="IPR014718">
    <property type="entry name" value="GH-type_carb-bd"/>
</dbReference>
<dbReference type="EMBL" id="SNRX01000058">
    <property type="protein sequence ID" value="KAA6300659.1"/>
    <property type="molecule type" value="Genomic_DNA"/>
</dbReference>
<protein>
    <recommendedName>
        <fullName evidence="9">Glycoside hydrolase family 92 protein</fullName>
    </recommendedName>
</protein>
<dbReference type="PANTHER" id="PTHR12143">
    <property type="entry name" value="PEPTIDE N-GLYCANASE PNGASE -RELATED"/>
    <property type="match status" value="1"/>
</dbReference>
<keyword evidence="3" id="KW-0106">Calcium</keyword>
<evidence type="ECO:0000313" key="7">
    <source>
        <dbReference type="EMBL" id="KAA6300659.1"/>
    </source>
</evidence>
<dbReference type="FunFam" id="1.20.1050.60:FF:000001">
    <property type="entry name" value="Putative alpha-1,2-mannosidase"/>
    <property type="match status" value="1"/>
</dbReference>
<evidence type="ECO:0000256" key="2">
    <source>
        <dbReference type="ARBA" id="ARBA00011245"/>
    </source>
</evidence>
<dbReference type="GO" id="GO:0006516">
    <property type="term" value="P:glycoprotein catabolic process"/>
    <property type="evidence" value="ECO:0007669"/>
    <property type="project" value="TreeGrafter"/>
</dbReference>
<dbReference type="InterPro" id="IPR041371">
    <property type="entry name" value="GH92_N"/>
</dbReference>